<dbReference type="AlphaFoldDB" id="A0A6J4RXP3"/>
<gene>
    <name evidence="2" type="ORF">AVDCRST_MAG53-718</name>
</gene>
<dbReference type="InterPro" id="IPR053146">
    <property type="entry name" value="QDO-like"/>
</dbReference>
<dbReference type="EMBL" id="CADCVR010000024">
    <property type="protein sequence ID" value="CAA9481334.1"/>
    <property type="molecule type" value="Genomic_DNA"/>
</dbReference>
<dbReference type="SUPFAM" id="SSF51182">
    <property type="entry name" value="RmlC-like cupins"/>
    <property type="match status" value="1"/>
</dbReference>
<feature type="domain" description="Cupin type-2" evidence="1">
    <location>
        <begin position="41"/>
        <end position="105"/>
    </location>
</feature>
<protein>
    <recommendedName>
        <fullName evidence="1">Cupin type-2 domain-containing protein</fullName>
    </recommendedName>
</protein>
<dbReference type="InterPro" id="IPR013096">
    <property type="entry name" value="Cupin_2"/>
</dbReference>
<dbReference type="Pfam" id="PF07883">
    <property type="entry name" value="Cupin_2"/>
    <property type="match status" value="1"/>
</dbReference>
<evidence type="ECO:0000259" key="1">
    <source>
        <dbReference type="Pfam" id="PF07883"/>
    </source>
</evidence>
<accession>A0A6J4RXP3</accession>
<sequence>MTDTSTSTNLGDARWWLGGLAVIKATAASTGGQLTIIDSTDPPGAEAPLHVHHNEDEGFFVLEGSVTIYVGDERVDARAGDFAWGPRDVPHRFTVGPDGCRMLMVCTPGGFEKLVREMSEPAGSLTLPPPSDEEPDWEHVANVAAANGCELLA</sequence>
<name>A0A6J4RXP3_9ACTN</name>
<dbReference type="InterPro" id="IPR011051">
    <property type="entry name" value="RmlC_Cupin_sf"/>
</dbReference>
<reference evidence="2" key="1">
    <citation type="submission" date="2020-02" db="EMBL/GenBank/DDBJ databases">
        <authorList>
            <person name="Meier V. D."/>
        </authorList>
    </citation>
    <scope>NUCLEOTIDE SEQUENCE</scope>
    <source>
        <strain evidence="2">AVDCRST_MAG53</strain>
    </source>
</reference>
<dbReference type="PANTHER" id="PTHR36440">
    <property type="entry name" value="PUTATIVE (AFU_ORTHOLOGUE AFUA_8G07350)-RELATED"/>
    <property type="match status" value="1"/>
</dbReference>
<evidence type="ECO:0000313" key="2">
    <source>
        <dbReference type="EMBL" id="CAA9481334.1"/>
    </source>
</evidence>
<dbReference type="PANTHER" id="PTHR36440:SF1">
    <property type="entry name" value="PUTATIVE (AFU_ORTHOLOGUE AFUA_8G07350)-RELATED"/>
    <property type="match status" value="1"/>
</dbReference>
<dbReference type="Gene3D" id="2.60.120.10">
    <property type="entry name" value="Jelly Rolls"/>
    <property type="match status" value="1"/>
</dbReference>
<organism evidence="2">
    <name type="scientific">uncultured Solirubrobacteraceae bacterium</name>
    <dbReference type="NCBI Taxonomy" id="1162706"/>
    <lineage>
        <taxon>Bacteria</taxon>
        <taxon>Bacillati</taxon>
        <taxon>Actinomycetota</taxon>
        <taxon>Thermoleophilia</taxon>
        <taxon>Solirubrobacterales</taxon>
        <taxon>Solirubrobacteraceae</taxon>
        <taxon>environmental samples</taxon>
    </lineage>
</organism>
<proteinExistence type="predicted"/>
<dbReference type="InterPro" id="IPR014710">
    <property type="entry name" value="RmlC-like_jellyroll"/>
</dbReference>